<keyword evidence="3" id="KW-1185">Reference proteome</keyword>
<evidence type="ECO:0000313" key="3">
    <source>
        <dbReference type="Proteomes" id="UP000828924"/>
    </source>
</evidence>
<organism evidence="2 3">
    <name type="scientific">Streptomyces formicae</name>
    <dbReference type="NCBI Taxonomy" id="1616117"/>
    <lineage>
        <taxon>Bacteria</taxon>
        <taxon>Bacillati</taxon>
        <taxon>Actinomycetota</taxon>
        <taxon>Actinomycetes</taxon>
        <taxon>Kitasatosporales</taxon>
        <taxon>Streptomycetaceae</taxon>
        <taxon>Streptomyces</taxon>
    </lineage>
</organism>
<protein>
    <recommendedName>
        <fullName evidence="4">Lipoprotein</fullName>
    </recommendedName>
</protein>
<dbReference type="PROSITE" id="PS51257">
    <property type="entry name" value="PROKAR_LIPOPROTEIN"/>
    <property type="match status" value="1"/>
</dbReference>
<reference evidence="2 3" key="1">
    <citation type="submission" date="2021-03" db="EMBL/GenBank/DDBJ databases">
        <title>Complete genome of Streptomyces formicae strain 1H-GS9 (DSM 100524).</title>
        <authorList>
            <person name="Atanasov K.E."/>
            <person name="Altabella T."/>
            <person name="Ferrer A."/>
        </authorList>
    </citation>
    <scope>NUCLEOTIDE SEQUENCE [LARGE SCALE GENOMIC DNA]</scope>
    <source>
        <strain evidence="2 3">1H-GS9</strain>
    </source>
</reference>
<dbReference type="PANTHER" id="PTHR39335:SF1">
    <property type="entry name" value="BLL4220 PROTEIN"/>
    <property type="match status" value="1"/>
</dbReference>
<gene>
    <name evidence="2" type="ORF">J4032_31395</name>
</gene>
<evidence type="ECO:0008006" key="4">
    <source>
        <dbReference type="Google" id="ProtNLM"/>
    </source>
</evidence>
<sequence>MRSIRSRTRTTTTLLRASAALLALLALTACGGPASEPGGRPSGPAATSPATAASVEVADSPFGRILVDDSGRTLYGFTRDKPGAASACGPDCTTLWPALTPAEDVRAGSGVNASLLTETRRSEGAEQAAYGGWPLHYYAGDASPGDVNGQGLDGEWFVIGADGKLIQKAP</sequence>
<dbReference type="RefSeq" id="WP_242336978.1">
    <property type="nucleotide sequence ID" value="NZ_CP071872.1"/>
</dbReference>
<feature type="signal peptide" evidence="1">
    <location>
        <begin position="1"/>
        <end position="34"/>
    </location>
</feature>
<dbReference type="InterPro" id="IPR005297">
    <property type="entry name" value="Lipoprotein_repeat"/>
</dbReference>
<dbReference type="Proteomes" id="UP000828924">
    <property type="component" value="Chromosome"/>
</dbReference>
<proteinExistence type="predicted"/>
<evidence type="ECO:0000256" key="1">
    <source>
        <dbReference type="SAM" id="SignalP"/>
    </source>
</evidence>
<dbReference type="PANTHER" id="PTHR39335">
    <property type="entry name" value="BLL4220 PROTEIN"/>
    <property type="match status" value="1"/>
</dbReference>
<feature type="chain" id="PRO_5047233011" description="Lipoprotein" evidence="1">
    <location>
        <begin position="35"/>
        <end position="170"/>
    </location>
</feature>
<dbReference type="EMBL" id="CP071872">
    <property type="protein sequence ID" value="UNM15367.1"/>
    <property type="molecule type" value="Genomic_DNA"/>
</dbReference>
<accession>A0ABY3WVN8</accession>
<name>A0ABY3WVN8_9ACTN</name>
<evidence type="ECO:0000313" key="2">
    <source>
        <dbReference type="EMBL" id="UNM15367.1"/>
    </source>
</evidence>
<dbReference type="Pfam" id="PF03640">
    <property type="entry name" value="Lipoprotein_15"/>
    <property type="match status" value="2"/>
</dbReference>
<keyword evidence="1" id="KW-0732">Signal</keyword>